<gene>
    <name evidence="2" type="ORF">O181_066924</name>
</gene>
<accession>A0A9Q3EUE0</accession>
<evidence type="ECO:0000256" key="1">
    <source>
        <dbReference type="SAM" id="MobiDB-lite"/>
    </source>
</evidence>
<protein>
    <submittedName>
        <fullName evidence="2">Uncharacterized protein</fullName>
    </submittedName>
</protein>
<dbReference type="EMBL" id="AVOT02033320">
    <property type="protein sequence ID" value="MBW0527209.1"/>
    <property type="molecule type" value="Genomic_DNA"/>
</dbReference>
<organism evidence="2 3">
    <name type="scientific">Austropuccinia psidii MF-1</name>
    <dbReference type="NCBI Taxonomy" id="1389203"/>
    <lineage>
        <taxon>Eukaryota</taxon>
        <taxon>Fungi</taxon>
        <taxon>Dikarya</taxon>
        <taxon>Basidiomycota</taxon>
        <taxon>Pucciniomycotina</taxon>
        <taxon>Pucciniomycetes</taxon>
        <taxon>Pucciniales</taxon>
        <taxon>Sphaerophragmiaceae</taxon>
        <taxon>Austropuccinia</taxon>
    </lineage>
</organism>
<reference evidence="2" key="1">
    <citation type="submission" date="2021-03" db="EMBL/GenBank/DDBJ databases">
        <title>Draft genome sequence of rust myrtle Austropuccinia psidii MF-1, a brazilian biotype.</title>
        <authorList>
            <person name="Quecine M.C."/>
            <person name="Pachon D.M.R."/>
            <person name="Bonatelli M.L."/>
            <person name="Correr F.H."/>
            <person name="Franceschini L.M."/>
            <person name="Leite T.F."/>
            <person name="Margarido G.R.A."/>
            <person name="Almeida C.A."/>
            <person name="Ferrarezi J.A."/>
            <person name="Labate C.A."/>
        </authorList>
    </citation>
    <scope>NUCLEOTIDE SEQUENCE</scope>
    <source>
        <strain evidence="2">MF-1</strain>
    </source>
</reference>
<feature type="region of interest" description="Disordered" evidence="1">
    <location>
        <begin position="39"/>
        <end position="59"/>
    </location>
</feature>
<name>A0A9Q3EUE0_9BASI</name>
<evidence type="ECO:0000313" key="2">
    <source>
        <dbReference type="EMBL" id="MBW0527209.1"/>
    </source>
</evidence>
<sequence>MTERGGIARLSCQTPALRSVFVSIEVSIPACHAGDPGSIPGRRALAHGPPPGRPPCVDPPPWTSRAYPPLPDPLGEPTGCPLLGSCPLVPVKAAPSDWLLFEAAPSDRLLFAGAVVLAAQYFPVLISNSYSQYSLLGDSELQNGRTLLQTANGAFVR</sequence>
<feature type="compositionally biased region" description="Pro residues" evidence="1">
    <location>
        <begin position="48"/>
        <end position="59"/>
    </location>
</feature>
<keyword evidence="3" id="KW-1185">Reference proteome</keyword>
<dbReference type="AlphaFoldDB" id="A0A9Q3EUE0"/>
<comment type="caution">
    <text evidence="2">The sequence shown here is derived from an EMBL/GenBank/DDBJ whole genome shotgun (WGS) entry which is preliminary data.</text>
</comment>
<dbReference type="Proteomes" id="UP000765509">
    <property type="component" value="Unassembled WGS sequence"/>
</dbReference>
<evidence type="ECO:0000313" key="3">
    <source>
        <dbReference type="Proteomes" id="UP000765509"/>
    </source>
</evidence>
<proteinExistence type="predicted"/>